<dbReference type="PATRIC" id="fig|1125718.3.peg.792"/>
<evidence type="ECO:0000256" key="1">
    <source>
        <dbReference type="SAM" id="MobiDB-lite"/>
    </source>
</evidence>
<dbReference type="AlphaFoldDB" id="J0NHL5"/>
<dbReference type="RefSeq" id="WP_008730535.1">
    <property type="nucleotide sequence ID" value="NZ_AKFT01000056.1"/>
</dbReference>
<gene>
    <name evidence="2" type="ORF">HMPREF1318_2101</name>
</gene>
<feature type="region of interest" description="Disordered" evidence="1">
    <location>
        <begin position="134"/>
        <end position="233"/>
    </location>
</feature>
<reference evidence="2 3" key="1">
    <citation type="submission" date="2012-05" db="EMBL/GenBank/DDBJ databases">
        <authorList>
            <person name="Harkins D.M."/>
            <person name="Madupu R."/>
            <person name="Durkin A.S."/>
            <person name="Torralba M."/>
            <person name="Methe B."/>
            <person name="Sutton G.G."/>
            <person name="Nelson K.E."/>
        </authorList>
    </citation>
    <scope>NUCLEOTIDE SEQUENCE [LARGE SCALE GENOMIC DNA]</scope>
    <source>
        <strain evidence="2 3">F0489</strain>
    </source>
</reference>
<evidence type="ECO:0000313" key="3">
    <source>
        <dbReference type="Proteomes" id="UP000002941"/>
    </source>
</evidence>
<feature type="compositionally biased region" description="Pro residues" evidence="1">
    <location>
        <begin position="139"/>
        <end position="155"/>
    </location>
</feature>
<organism evidence="2 3">
    <name type="scientific">Actinomyces massiliensis F0489</name>
    <dbReference type="NCBI Taxonomy" id="1125718"/>
    <lineage>
        <taxon>Bacteria</taxon>
        <taxon>Bacillati</taxon>
        <taxon>Actinomycetota</taxon>
        <taxon>Actinomycetes</taxon>
        <taxon>Actinomycetales</taxon>
        <taxon>Actinomycetaceae</taxon>
        <taxon>Actinomyces</taxon>
    </lineage>
</organism>
<name>J0NHL5_9ACTO</name>
<protein>
    <submittedName>
        <fullName evidence="2">Uncharacterized protein</fullName>
    </submittedName>
</protein>
<feature type="region of interest" description="Disordered" evidence="1">
    <location>
        <begin position="62"/>
        <end position="88"/>
    </location>
</feature>
<dbReference type="eggNOG" id="ENOG50313R0">
    <property type="taxonomic scope" value="Bacteria"/>
</dbReference>
<proteinExistence type="predicted"/>
<dbReference type="Proteomes" id="UP000002941">
    <property type="component" value="Unassembled WGS sequence"/>
</dbReference>
<accession>J0NHL5</accession>
<sequence>MDAARAALGRCTASHGEFHDQVASLTRATFEASAGVAAVEKKVLAALDYADAHPMITLHPDGTVSTHPATNADADPTAGEAAGASGAGAGAAAGLAGLTAEQIQAQAAELEQMVSTTLTHANEVDQTYASALADIATPNPQPGPSPKPPSGPGQPAPTRSQQGRDTAARNSRGGRLRNGGQHNGGGDANNQDDWLGDGVPGEHADMPGVKPWQYQGDSDNEGSGPYAQRSPTLGDYANHEAATLAADGFSPWWPDAAENLHHYLGNTGDPQSMNVDKMLTDLPQLSGNSENAVKEMAGQAVTKSQESGATGPMTYPFTTAWSQEYTNQSTQPNWFYATGNYKAATDGTITVYPPSDDNPEWTYKYDYRVHTADRYNWDGTKSTDIVGVPITDKQLQELHQAGLAQEYDLVGESSVQHGEGPP</sequence>
<evidence type="ECO:0000313" key="2">
    <source>
        <dbReference type="EMBL" id="EJF46584.1"/>
    </source>
</evidence>
<comment type="caution">
    <text evidence="2">The sequence shown here is derived from an EMBL/GenBank/DDBJ whole genome shotgun (WGS) entry which is preliminary data.</text>
</comment>
<dbReference type="EMBL" id="AKFT01000056">
    <property type="protein sequence ID" value="EJF46584.1"/>
    <property type="molecule type" value="Genomic_DNA"/>
</dbReference>
<keyword evidence="3" id="KW-1185">Reference proteome</keyword>